<comment type="caution">
    <text evidence="2">The sequence shown here is derived from an EMBL/GenBank/DDBJ whole genome shotgun (WGS) entry which is preliminary data.</text>
</comment>
<name>A0ABN3Y298_9ACTN</name>
<feature type="transmembrane region" description="Helical" evidence="1">
    <location>
        <begin position="105"/>
        <end position="129"/>
    </location>
</feature>
<feature type="transmembrane region" description="Helical" evidence="1">
    <location>
        <begin position="44"/>
        <end position="66"/>
    </location>
</feature>
<organism evidence="2 3">
    <name type="scientific">Streptosporangium longisporum</name>
    <dbReference type="NCBI Taxonomy" id="46187"/>
    <lineage>
        <taxon>Bacteria</taxon>
        <taxon>Bacillati</taxon>
        <taxon>Actinomycetota</taxon>
        <taxon>Actinomycetes</taxon>
        <taxon>Streptosporangiales</taxon>
        <taxon>Streptosporangiaceae</taxon>
        <taxon>Streptosporangium</taxon>
    </lineage>
</organism>
<proteinExistence type="predicted"/>
<dbReference type="Proteomes" id="UP001499930">
    <property type="component" value="Unassembled WGS sequence"/>
</dbReference>
<reference evidence="2 3" key="1">
    <citation type="journal article" date="2019" name="Int. J. Syst. Evol. Microbiol.">
        <title>The Global Catalogue of Microorganisms (GCM) 10K type strain sequencing project: providing services to taxonomists for standard genome sequencing and annotation.</title>
        <authorList>
            <consortium name="The Broad Institute Genomics Platform"/>
            <consortium name="The Broad Institute Genome Sequencing Center for Infectious Disease"/>
            <person name="Wu L."/>
            <person name="Ma J."/>
        </authorList>
    </citation>
    <scope>NUCLEOTIDE SEQUENCE [LARGE SCALE GENOMIC DNA]</scope>
    <source>
        <strain evidence="2 3">JCM 3106</strain>
    </source>
</reference>
<evidence type="ECO:0000313" key="3">
    <source>
        <dbReference type="Proteomes" id="UP001499930"/>
    </source>
</evidence>
<protein>
    <submittedName>
        <fullName evidence="2">DUF1761 domain-containing protein</fullName>
    </submittedName>
</protein>
<accession>A0ABN3Y298</accession>
<evidence type="ECO:0000256" key="1">
    <source>
        <dbReference type="SAM" id="Phobius"/>
    </source>
</evidence>
<keyword evidence="1" id="KW-0472">Membrane</keyword>
<dbReference type="RefSeq" id="WP_344898109.1">
    <property type="nucleotide sequence ID" value="NZ_BAAAWD010000011.1"/>
</dbReference>
<keyword evidence="1" id="KW-1133">Transmembrane helix</keyword>
<dbReference type="Pfam" id="PF08570">
    <property type="entry name" value="DUF1761"/>
    <property type="match status" value="1"/>
</dbReference>
<feature type="transmembrane region" description="Helical" evidence="1">
    <location>
        <begin position="78"/>
        <end position="99"/>
    </location>
</feature>
<keyword evidence="1" id="KW-0812">Transmembrane</keyword>
<dbReference type="InterPro" id="IPR013879">
    <property type="entry name" value="DUF1761"/>
</dbReference>
<evidence type="ECO:0000313" key="2">
    <source>
        <dbReference type="EMBL" id="GAA3014973.1"/>
    </source>
</evidence>
<sequence length="130" mass="13928">MTELNHLAVAVATVTAFLLSTAWYTAFGARLARLSDAYATAERPPAWTVVAELGRGALVAVVLAWLTREADVSGWPGALVLASVLWIGFPCVLLAGSVLHERVPWRLAAIHAGDWLLKLVAITVIAGTWR</sequence>
<dbReference type="EMBL" id="BAAAWD010000011">
    <property type="protein sequence ID" value="GAA3014973.1"/>
    <property type="molecule type" value="Genomic_DNA"/>
</dbReference>
<keyword evidence="3" id="KW-1185">Reference proteome</keyword>
<gene>
    <name evidence="2" type="ORF">GCM10017559_42920</name>
</gene>